<accession>A0A4Y9QRP6</accession>
<dbReference type="RefSeq" id="WP_135073844.1">
    <property type="nucleotide sequence ID" value="NZ_SPSB01000003.1"/>
</dbReference>
<protein>
    <submittedName>
        <fullName evidence="1">Uncharacterized protein</fullName>
    </submittedName>
</protein>
<dbReference type="OrthoDB" id="982873at2"/>
<dbReference type="EMBL" id="SPSB01000003">
    <property type="protein sequence ID" value="TFV94478.1"/>
    <property type="molecule type" value="Genomic_DNA"/>
</dbReference>
<dbReference type="Proteomes" id="UP000297647">
    <property type="component" value="Unassembled WGS sequence"/>
</dbReference>
<dbReference type="AlphaFoldDB" id="A0A4Y9QRP6"/>
<sequence length="92" mass="10791">MKYNPLTKKLFTDKGEFIKELHCPFQPDWKKMKVNLKDQTIRNCNFCQHPVLDTSRISDELILEIVQKEPHTCLKIDLDQSNLILSLSIYGV</sequence>
<keyword evidence="2" id="KW-1185">Reference proteome</keyword>
<reference evidence="1 2" key="1">
    <citation type="submission" date="2019-03" db="EMBL/GenBank/DDBJ databases">
        <title>Algoriphagus sp. nov, a new strain isolated from root system soil of mangrove plant Kandelia.</title>
        <authorList>
            <person name="Yin Q."/>
            <person name="Wang K."/>
            <person name="Song Z."/>
        </authorList>
    </citation>
    <scope>NUCLEOTIDE SEQUENCE [LARGE SCALE GENOMIC DNA]</scope>
    <source>
        <strain evidence="1 2">XY-J91</strain>
    </source>
</reference>
<gene>
    <name evidence="1" type="ORF">E4S40_10680</name>
</gene>
<proteinExistence type="predicted"/>
<evidence type="ECO:0000313" key="2">
    <source>
        <dbReference type="Proteomes" id="UP000297647"/>
    </source>
</evidence>
<comment type="caution">
    <text evidence="1">The sequence shown here is derived from an EMBL/GenBank/DDBJ whole genome shotgun (WGS) entry which is preliminary data.</text>
</comment>
<organism evidence="1 2">
    <name type="scientific">Algoriphagus kandeliae</name>
    <dbReference type="NCBI Taxonomy" id="2562278"/>
    <lineage>
        <taxon>Bacteria</taxon>
        <taxon>Pseudomonadati</taxon>
        <taxon>Bacteroidota</taxon>
        <taxon>Cytophagia</taxon>
        <taxon>Cytophagales</taxon>
        <taxon>Cyclobacteriaceae</taxon>
        <taxon>Algoriphagus</taxon>
    </lineage>
</organism>
<evidence type="ECO:0000313" key="1">
    <source>
        <dbReference type="EMBL" id="TFV94478.1"/>
    </source>
</evidence>
<name>A0A4Y9QRP6_9BACT</name>